<protein>
    <recommendedName>
        <fullName evidence="4">FlgD Ig-like domain-containing protein</fullName>
    </recommendedName>
</protein>
<organism evidence="2 3">
    <name type="scientific">Eiseniibacteriota bacterium</name>
    <dbReference type="NCBI Taxonomy" id="2212470"/>
    <lineage>
        <taxon>Bacteria</taxon>
        <taxon>Candidatus Eiseniibacteriota</taxon>
    </lineage>
</organism>
<feature type="signal peptide" evidence="1">
    <location>
        <begin position="1"/>
        <end position="28"/>
    </location>
</feature>
<evidence type="ECO:0000313" key="3">
    <source>
        <dbReference type="Proteomes" id="UP000739538"/>
    </source>
</evidence>
<comment type="caution">
    <text evidence="2">The sequence shown here is derived from an EMBL/GenBank/DDBJ whole genome shotgun (WGS) entry which is preliminary data.</text>
</comment>
<proteinExistence type="predicted"/>
<dbReference type="SUPFAM" id="SSF89372">
    <property type="entry name" value="Fucose-specific lectin"/>
    <property type="match status" value="1"/>
</dbReference>
<dbReference type="EMBL" id="JAGQHS010000068">
    <property type="protein sequence ID" value="MCA9756816.1"/>
    <property type="molecule type" value="Genomic_DNA"/>
</dbReference>
<dbReference type="Proteomes" id="UP000739538">
    <property type="component" value="Unassembled WGS sequence"/>
</dbReference>
<reference evidence="2" key="2">
    <citation type="journal article" date="2021" name="Microbiome">
        <title>Successional dynamics and alternative stable states in a saline activated sludge microbial community over 9 years.</title>
        <authorList>
            <person name="Wang Y."/>
            <person name="Ye J."/>
            <person name="Ju F."/>
            <person name="Liu L."/>
            <person name="Boyd J.A."/>
            <person name="Deng Y."/>
            <person name="Parks D.H."/>
            <person name="Jiang X."/>
            <person name="Yin X."/>
            <person name="Woodcroft B.J."/>
            <person name="Tyson G.W."/>
            <person name="Hugenholtz P."/>
            <person name="Polz M.F."/>
            <person name="Zhang T."/>
        </authorList>
    </citation>
    <scope>NUCLEOTIDE SEQUENCE</scope>
    <source>
        <strain evidence="2">HKST-UBA02</strain>
    </source>
</reference>
<keyword evidence="1" id="KW-0732">Signal</keyword>
<gene>
    <name evidence="2" type="ORF">KDA27_13515</name>
</gene>
<dbReference type="AlphaFoldDB" id="A0A956SDW2"/>
<reference evidence="2" key="1">
    <citation type="submission" date="2020-04" db="EMBL/GenBank/DDBJ databases">
        <authorList>
            <person name="Zhang T."/>
        </authorList>
    </citation>
    <scope>NUCLEOTIDE SEQUENCE</scope>
    <source>
        <strain evidence="2">HKST-UBA02</strain>
    </source>
</reference>
<evidence type="ECO:0008006" key="4">
    <source>
        <dbReference type="Google" id="ProtNLM"/>
    </source>
</evidence>
<accession>A0A956SDW2</accession>
<evidence type="ECO:0000313" key="2">
    <source>
        <dbReference type="EMBL" id="MCA9756816.1"/>
    </source>
</evidence>
<dbReference type="Gene3D" id="2.60.40.4070">
    <property type="match status" value="1"/>
</dbReference>
<evidence type="ECO:0000256" key="1">
    <source>
        <dbReference type="SAM" id="SignalP"/>
    </source>
</evidence>
<name>A0A956SDW2_UNCEI</name>
<feature type="chain" id="PRO_5036848639" description="FlgD Ig-like domain-containing protein" evidence="1">
    <location>
        <begin position="29"/>
        <end position="683"/>
    </location>
</feature>
<sequence length="683" mass="70964">MKQTDPIRALTAALLGLASLSAPSAADALTELGGAHFSPSAPLVPGVEALLPGAGDIGAYSADLWHVVYVKDEVVFLLMEDGAGGWSDPEPVTTEEAVSPANAQIGAASGFVHVVWEDDRTGQTEVWTRKWDGVAWSDEECLSPGGAASRAPVLSSGFGAFIVWEDGEVGARDLAGRYAGSSGTWGGVEAVAAGFGDAHTAGISNEQSDVFLFAWTDTRNGTEEVFYRRRVNGGVYGSPRVIEAVGPARNPDISRRQIGGDSVSYVTLVTYEVDEASATEVWASLLGSDEYVVESLRISAEDGVDSFAPNLAGFGLFSYYLIESHSPNWYVTWTDAGVSGAIHLLALLTTSMNALTAEFANAGLATSRISEGYDSPRTKLAAFWIQDDGDGPALWAQFGSKISCVYLEVGAPNSVIATPSGTHANTMILRNSCGGTSGAADSARVEITPSVRDGLIWAPGHPIPPYTLPVDPDTGEMPIYLAAGGCVEAPGLYVKLSGVVVLGYDGVRSPDVNGDCLVDESDRAYVEARLGGSDYCADLDGSNLVDGLDLAFVDATMGEMCLEPADAPDPVVDVASGLSLRVAPNPAVARVRITVESGSRSGHVDGALGGAEQGGGAVNSVQADIVDVAGRRVRTLVVDAPATSGGLEWDLRDDGGRGVPSGLYWVRVVSGGSVAKRAVSVVR</sequence>